<dbReference type="GO" id="GO:0046872">
    <property type="term" value="F:metal ion binding"/>
    <property type="evidence" value="ECO:0007669"/>
    <property type="project" value="UniProtKB-KW"/>
</dbReference>
<keyword evidence="3" id="KW-0637">Prenyltransferase</keyword>
<evidence type="ECO:0000256" key="1">
    <source>
        <dbReference type="ARBA" id="ARBA00001947"/>
    </source>
</evidence>
<evidence type="ECO:0000259" key="8">
    <source>
        <dbReference type="Pfam" id="PF00432"/>
    </source>
</evidence>
<dbReference type="Proteomes" id="UP000094336">
    <property type="component" value="Unassembled WGS sequence"/>
</dbReference>
<evidence type="ECO:0000256" key="6">
    <source>
        <dbReference type="ARBA" id="ARBA00022737"/>
    </source>
</evidence>
<dbReference type="EMBL" id="KV454429">
    <property type="protein sequence ID" value="ODQ80579.1"/>
    <property type="molecule type" value="Genomic_DNA"/>
</dbReference>
<dbReference type="OrthoDB" id="24893at2759"/>
<comment type="similarity">
    <text evidence="2">Belongs to the protein prenyltransferase subunit beta family.</text>
</comment>
<organism evidence="9 10">
    <name type="scientific">Babjeviella inositovora NRRL Y-12698</name>
    <dbReference type="NCBI Taxonomy" id="984486"/>
    <lineage>
        <taxon>Eukaryota</taxon>
        <taxon>Fungi</taxon>
        <taxon>Dikarya</taxon>
        <taxon>Ascomycota</taxon>
        <taxon>Saccharomycotina</taxon>
        <taxon>Pichiomycetes</taxon>
        <taxon>Serinales incertae sedis</taxon>
        <taxon>Babjeviella</taxon>
    </lineage>
</organism>
<keyword evidence="10" id="KW-1185">Reference proteome</keyword>
<dbReference type="Pfam" id="PF00432">
    <property type="entry name" value="Prenyltrans"/>
    <property type="match status" value="1"/>
</dbReference>
<evidence type="ECO:0000313" key="9">
    <source>
        <dbReference type="EMBL" id="ODQ80579.1"/>
    </source>
</evidence>
<accession>A0A1E3QSA6</accession>
<reference evidence="10" key="1">
    <citation type="submission" date="2016-05" db="EMBL/GenBank/DDBJ databases">
        <title>Comparative genomics of biotechnologically important yeasts.</title>
        <authorList>
            <consortium name="DOE Joint Genome Institute"/>
            <person name="Riley R."/>
            <person name="Haridas S."/>
            <person name="Wolfe K.H."/>
            <person name="Lopes M.R."/>
            <person name="Hittinger C.T."/>
            <person name="Goker M."/>
            <person name="Salamov A."/>
            <person name="Wisecaver J."/>
            <person name="Long T.M."/>
            <person name="Aerts A.L."/>
            <person name="Barry K."/>
            <person name="Choi C."/>
            <person name="Clum A."/>
            <person name="Coughlan A.Y."/>
            <person name="Deshpande S."/>
            <person name="Douglass A.P."/>
            <person name="Hanson S.J."/>
            <person name="Klenk H.-P."/>
            <person name="Labutti K."/>
            <person name="Lapidus A."/>
            <person name="Lindquist E."/>
            <person name="Lipzen A."/>
            <person name="Meier-Kolthoff J.P."/>
            <person name="Ohm R.A."/>
            <person name="Otillar R.P."/>
            <person name="Pangilinan J."/>
            <person name="Peng Y."/>
            <person name="Rokas A."/>
            <person name="Rosa C.A."/>
            <person name="Scheuner C."/>
            <person name="Sibirny A.A."/>
            <person name="Slot J.C."/>
            <person name="Stielow J.B."/>
            <person name="Sun H."/>
            <person name="Kurtzman C.P."/>
            <person name="Blackwell M."/>
            <person name="Grigoriev I.V."/>
            <person name="Jeffries T.W."/>
        </authorList>
    </citation>
    <scope>NUCLEOTIDE SEQUENCE [LARGE SCALE GENOMIC DNA]</scope>
    <source>
        <strain evidence="10">NRRL Y-12698</strain>
    </source>
</reference>
<evidence type="ECO:0000256" key="4">
    <source>
        <dbReference type="ARBA" id="ARBA00022679"/>
    </source>
</evidence>
<dbReference type="AlphaFoldDB" id="A0A1E3QSA6"/>
<gene>
    <name evidence="9" type="ORF">BABINDRAFT_160841</name>
</gene>
<dbReference type="GO" id="GO:0005953">
    <property type="term" value="C:CAAX-protein geranylgeranyltransferase complex"/>
    <property type="evidence" value="ECO:0007669"/>
    <property type="project" value="TreeGrafter"/>
</dbReference>
<dbReference type="InterPro" id="IPR045089">
    <property type="entry name" value="PGGT1B-like"/>
</dbReference>
<feature type="domain" description="Prenyltransferase alpha-alpha toroid" evidence="8">
    <location>
        <begin position="8"/>
        <end position="360"/>
    </location>
</feature>
<evidence type="ECO:0000256" key="3">
    <source>
        <dbReference type="ARBA" id="ARBA00022602"/>
    </source>
</evidence>
<keyword evidence="7" id="KW-0862">Zinc</keyword>
<keyword evidence="4" id="KW-0808">Transferase</keyword>
<dbReference type="SUPFAM" id="SSF48239">
    <property type="entry name" value="Terpenoid cyclases/Protein prenyltransferases"/>
    <property type="match status" value="1"/>
</dbReference>
<dbReference type="InterPro" id="IPR008930">
    <property type="entry name" value="Terpenoid_cyclase/PrenylTrfase"/>
</dbReference>
<dbReference type="GeneID" id="30146345"/>
<keyword evidence="5" id="KW-0479">Metal-binding</keyword>
<evidence type="ECO:0000313" key="10">
    <source>
        <dbReference type="Proteomes" id="UP000094336"/>
    </source>
</evidence>
<protein>
    <recommendedName>
        <fullName evidence="8">Prenyltransferase alpha-alpha toroid domain-containing protein</fullName>
    </recommendedName>
</protein>
<keyword evidence="6" id="KW-0677">Repeat</keyword>
<dbReference type="InterPro" id="IPR001330">
    <property type="entry name" value="Prenyltrans"/>
</dbReference>
<comment type="cofactor">
    <cofactor evidence="1">
        <name>Zn(2+)</name>
        <dbReference type="ChEBI" id="CHEBI:29105"/>
    </cofactor>
</comment>
<evidence type="ECO:0000256" key="7">
    <source>
        <dbReference type="ARBA" id="ARBA00022833"/>
    </source>
</evidence>
<dbReference type="Gene3D" id="1.50.10.20">
    <property type="match status" value="1"/>
</dbReference>
<evidence type="ECO:0000256" key="5">
    <source>
        <dbReference type="ARBA" id="ARBA00022723"/>
    </source>
</evidence>
<proteinExistence type="inferred from homology"/>
<dbReference type="STRING" id="984486.A0A1E3QSA6"/>
<sequence length="390" mass="44107">MPTSELTFLKEKHIKYFVHVLSLCPHQFQSEDSNKLAMVYFALTGLTLANPSDNPLEPFIKTENERLGYVEFIYKHLVPSGEGFRGSMTMELPASEGSTYDPPNLPATYFALCCLLILKEDYTKRLDRHKIMNYVRRCQVDEGYFRPTLDMHGSPFGDSDMRHCQIISSIRMMLGYTGGENDIDCDALEAYILSTVSYDGGIGNGAGEYFTESHAGLAFCGLFTLKALGRLTGEDPRWNKTKRWLHMRQMDYDSSQIHRQVELDENEYAYEEDHGGFNGRENKYTDTCYAFWVLGCLRLLSNTGDLLIDERALAVYLLGQTQHQFLGGFGKTNEDMPDPLHSTLGLAALSHIQHSAALDGLCVEKLHLGELDDTLVVDKQSKVFLDGLKW</sequence>
<dbReference type="PANTHER" id="PTHR11774:SF4">
    <property type="entry name" value="GERANYLGERANYL TRANSFERASE TYPE-1 SUBUNIT BETA"/>
    <property type="match status" value="1"/>
</dbReference>
<dbReference type="PANTHER" id="PTHR11774">
    <property type="entry name" value="GERANYLGERANYL TRANSFERASE TYPE BETA SUBUNIT"/>
    <property type="match status" value="1"/>
</dbReference>
<dbReference type="GO" id="GO:0004662">
    <property type="term" value="F:CAAX-protein geranylgeranyltransferase activity"/>
    <property type="evidence" value="ECO:0007669"/>
    <property type="project" value="TreeGrafter"/>
</dbReference>
<evidence type="ECO:0000256" key="2">
    <source>
        <dbReference type="ARBA" id="ARBA00010497"/>
    </source>
</evidence>
<name>A0A1E3QSA6_9ASCO</name>
<dbReference type="RefSeq" id="XP_018985907.1">
    <property type="nucleotide sequence ID" value="XM_019128492.1"/>
</dbReference>